<keyword evidence="6 7" id="KW-0057">Aromatic amino acid biosynthesis</keyword>
<keyword evidence="7" id="KW-0963">Cytoplasm</keyword>
<dbReference type="CDD" id="cd00464">
    <property type="entry name" value="SK"/>
    <property type="match status" value="1"/>
</dbReference>
<dbReference type="HAMAP" id="MF_00109">
    <property type="entry name" value="Shikimate_kinase"/>
    <property type="match status" value="1"/>
</dbReference>
<evidence type="ECO:0000313" key="9">
    <source>
        <dbReference type="Proteomes" id="UP000433101"/>
    </source>
</evidence>
<comment type="caution">
    <text evidence="8">The sequence shown here is derived from an EMBL/GenBank/DDBJ whole genome shotgun (WGS) entry which is preliminary data.</text>
</comment>
<dbReference type="InterPro" id="IPR000623">
    <property type="entry name" value="Shikimate_kinase/TSH1"/>
</dbReference>
<organism evidence="8 9">
    <name type="scientific">Stappia sediminis</name>
    <dbReference type="NCBI Taxonomy" id="2692190"/>
    <lineage>
        <taxon>Bacteria</taxon>
        <taxon>Pseudomonadati</taxon>
        <taxon>Pseudomonadota</taxon>
        <taxon>Alphaproteobacteria</taxon>
        <taxon>Hyphomicrobiales</taxon>
        <taxon>Stappiaceae</taxon>
        <taxon>Stappia</taxon>
    </lineage>
</organism>
<evidence type="ECO:0000256" key="2">
    <source>
        <dbReference type="ARBA" id="ARBA00022679"/>
    </source>
</evidence>
<feature type="binding site" evidence="7">
    <location>
        <position position="140"/>
    </location>
    <ligand>
        <name>ATP</name>
        <dbReference type="ChEBI" id="CHEBI:30616"/>
    </ligand>
</feature>
<keyword evidence="5 7" id="KW-0067">ATP-binding</keyword>
<evidence type="ECO:0000256" key="6">
    <source>
        <dbReference type="ARBA" id="ARBA00023141"/>
    </source>
</evidence>
<dbReference type="EC" id="2.7.1.71" evidence="7"/>
<feature type="binding site" evidence="7">
    <location>
        <position position="56"/>
    </location>
    <ligand>
        <name>substrate</name>
    </ligand>
</feature>
<dbReference type="GO" id="GO:0009423">
    <property type="term" value="P:chorismate biosynthetic process"/>
    <property type="evidence" value="ECO:0007669"/>
    <property type="project" value="UniProtKB-UniRule"/>
</dbReference>
<dbReference type="AlphaFoldDB" id="A0A7X3LTZ4"/>
<dbReference type="PANTHER" id="PTHR21087">
    <property type="entry name" value="SHIKIMATE KINASE"/>
    <property type="match status" value="1"/>
</dbReference>
<feature type="binding site" evidence="7">
    <location>
        <position position="80"/>
    </location>
    <ligand>
        <name>substrate</name>
    </ligand>
</feature>
<dbReference type="SUPFAM" id="SSF52540">
    <property type="entry name" value="P-loop containing nucleoside triphosphate hydrolases"/>
    <property type="match status" value="1"/>
</dbReference>
<comment type="caution">
    <text evidence="7">Lacks conserved residue(s) required for the propagation of feature annotation.</text>
</comment>
<comment type="function">
    <text evidence="7">Catalyzes the specific phosphorylation of the 3-hydroxyl group of shikimic acid using ATP as a cosubstrate.</text>
</comment>
<evidence type="ECO:0000256" key="4">
    <source>
        <dbReference type="ARBA" id="ARBA00022777"/>
    </source>
</evidence>
<comment type="catalytic activity">
    <reaction evidence="7">
        <text>shikimate + ATP = 3-phosphoshikimate + ADP + H(+)</text>
        <dbReference type="Rhea" id="RHEA:13121"/>
        <dbReference type="ChEBI" id="CHEBI:15378"/>
        <dbReference type="ChEBI" id="CHEBI:30616"/>
        <dbReference type="ChEBI" id="CHEBI:36208"/>
        <dbReference type="ChEBI" id="CHEBI:145989"/>
        <dbReference type="ChEBI" id="CHEBI:456216"/>
        <dbReference type="EC" id="2.7.1.71"/>
    </reaction>
</comment>
<dbReference type="Pfam" id="PF01202">
    <property type="entry name" value="SKI"/>
    <property type="match status" value="1"/>
</dbReference>
<keyword evidence="2 7" id="KW-0808">Transferase</keyword>
<proteinExistence type="inferred from homology"/>
<dbReference type="PRINTS" id="PR01100">
    <property type="entry name" value="SHIKIMTKNASE"/>
</dbReference>
<dbReference type="GO" id="GO:0000287">
    <property type="term" value="F:magnesium ion binding"/>
    <property type="evidence" value="ECO:0007669"/>
    <property type="project" value="UniProtKB-UniRule"/>
</dbReference>
<sequence>MTPAPALPLATSERIARLRAAIGERAIVLVGIMGCGKSSVGRRLANALGVPFVDADHEIETAANMTIPEIFAEHGEAYFRAGEQRVIARLLNEGTGVLATGGGAYMNPETREAIARSGISVWLKAEFDVVMMRVRRRSNRPLLQQPDPEGVMRRLIDERYPVYALADITVKSRDVPHETVVLEILDALENHLGIAAPADREESRQ</sequence>
<accession>A0A7X3LTZ4</accession>
<evidence type="ECO:0000256" key="5">
    <source>
        <dbReference type="ARBA" id="ARBA00022840"/>
    </source>
</evidence>
<dbReference type="PANTHER" id="PTHR21087:SF16">
    <property type="entry name" value="SHIKIMATE KINASE 1, CHLOROPLASTIC"/>
    <property type="match status" value="1"/>
</dbReference>
<keyword evidence="7" id="KW-0460">Magnesium</keyword>
<keyword evidence="1 7" id="KW-0028">Amino-acid biosynthesis</keyword>
<evidence type="ECO:0000256" key="1">
    <source>
        <dbReference type="ARBA" id="ARBA00022605"/>
    </source>
</evidence>
<dbReference type="GO" id="GO:0005829">
    <property type="term" value="C:cytosol"/>
    <property type="evidence" value="ECO:0007669"/>
    <property type="project" value="TreeGrafter"/>
</dbReference>
<evidence type="ECO:0000313" key="8">
    <source>
        <dbReference type="EMBL" id="MXN65049.1"/>
    </source>
</evidence>
<dbReference type="Proteomes" id="UP000433101">
    <property type="component" value="Unassembled WGS sequence"/>
</dbReference>
<keyword evidence="3 7" id="KW-0547">Nucleotide-binding</keyword>
<protein>
    <recommendedName>
        <fullName evidence="7">Shikimate kinase</fullName>
        <shortName evidence="7">SK</shortName>
        <ecNumber evidence="7">2.7.1.71</ecNumber>
    </recommendedName>
</protein>
<reference evidence="8 9" key="1">
    <citation type="submission" date="2019-12" db="EMBL/GenBank/DDBJ databases">
        <authorList>
            <person name="Li M."/>
        </authorList>
    </citation>
    <scope>NUCLEOTIDE SEQUENCE [LARGE SCALE GENOMIC DNA]</scope>
    <source>
        <strain evidence="8 9">GBMRC 2046</strain>
    </source>
</reference>
<comment type="subcellular location">
    <subcellularLocation>
        <location evidence="7">Cytoplasm</location>
    </subcellularLocation>
</comment>
<comment type="cofactor">
    <cofactor evidence="7">
        <name>Mg(2+)</name>
        <dbReference type="ChEBI" id="CHEBI:18420"/>
    </cofactor>
    <text evidence="7">Binds 1 Mg(2+) ion per subunit.</text>
</comment>
<comment type="subunit">
    <text evidence="7">Monomer.</text>
</comment>
<dbReference type="NCBIfam" id="NF010552">
    <property type="entry name" value="PRK13946.1"/>
    <property type="match status" value="1"/>
</dbReference>
<dbReference type="GO" id="GO:0009073">
    <property type="term" value="P:aromatic amino acid family biosynthetic process"/>
    <property type="evidence" value="ECO:0007669"/>
    <property type="project" value="UniProtKB-KW"/>
</dbReference>
<keyword evidence="4 7" id="KW-0418">Kinase</keyword>
<feature type="binding site" evidence="7">
    <location>
        <position position="102"/>
    </location>
    <ligand>
        <name>substrate</name>
    </ligand>
</feature>
<feature type="binding site" evidence="7">
    <location>
        <begin position="34"/>
        <end position="39"/>
    </location>
    <ligand>
        <name>ATP</name>
        <dbReference type="ChEBI" id="CHEBI:30616"/>
    </ligand>
</feature>
<evidence type="ECO:0000256" key="3">
    <source>
        <dbReference type="ARBA" id="ARBA00022741"/>
    </source>
</evidence>
<dbReference type="GO" id="GO:0004765">
    <property type="term" value="F:shikimate kinase activity"/>
    <property type="evidence" value="ECO:0007669"/>
    <property type="project" value="UniProtKB-UniRule"/>
</dbReference>
<dbReference type="EMBL" id="WUMV01000003">
    <property type="protein sequence ID" value="MXN65049.1"/>
    <property type="molecule type" value="Genomic_DNA"/>
</dbReference>
<dbReference type="GO" id="GO:0008652">
    <property type="term" value="P:amino acid biosynthetic process"/>
    <property type="evidence" value="ECO:0007669"/>
    <property type="project" value="UniProtKB-KW"/>
</dbReference>
<evidence type="ECO:0000256" key="7">
    <source>
        <dbReference type="HAMAP-Rule" id="MF_00109"/>
    </source>
</evidence>
<keyword evidence="7" id="KW-0479">Metal-binding</keyword>
<keyword evidence="9" id="KW-1185">Reference proteome</keyword>
<dbReference type="GO" id="GO:0005524">
    <property type="term" value="F:ATP binding"/>
    <property type="evidence" value="ECO:0007669"/>
    <property type="project" value="UniProtKB-UniRule"/>
</dbReference>
<name>A0A7X3LTZ4_9HYPH</name>
<dbReference type="UniPathway" id="UPA00053">
    <property type="reaction ID" value="UER00088"/>
</dbReference>
<dbReference type="RefSeq" id="WP_160775272.1">
    <property type="nucleotide sequence ID" value="NZ_WUMV01000003.1"/>
</dbReference>
<dbReference type="Gene3D" id="3.40.50.300">
    <property type="entry name" value="P-loop containing nucleotide triphosphate hydrolases"/>
    <property type="match status" value="1"/>
</dbReference>
<gene>
    <name evidence="7" type="primary">aroK</name>
    <name evidence="8" type="ORF">GR183_09035</name>
</gene>
<comment type="similarity">
    <text evidence="7">Belongs to the shikimate kinase family.</text>
</comment>
<dbReference type="InterPro" id="IPR031322">
    <property type="entry name" value="Shikimate/glucono_kinase"/>
</dbReference>
<comment type="pathway">
    <text evidence="7">Metabolic intermediate biosynthesis; chorismate biosynthesis; chorismate from D-erythrose 4-phosphate and phosphoenolpyruvate: step 5/7.</text>
</comment>
<dbReference type="InterPro" id="IPR027417">
    <property type="entry name" value="P-loop_NTPase"/>
</dbReference>
<feature type="binding site" evidence="7">
    <location>
        <position position="38"/>
    </location>
    <ligand>
        <name>Mg(2+)</name>
        <dbReference type="ChEBI" id="CHEBI:18420"/>
    </ligand>
</feature>
<feature type="binding site" evidence="7">
    <location>
        <position position="159"/>
    </location>
    <ligand>
        <name>substrate</name>
    </ligand>
</feature>